<evidence type="ECO:0000313" key="1">
    <source>
        <dbReference type="EMBL" id="KAI0060531.1"/>
    </source>
</evidence>
<protein>
    <submittedName>
        <fullName evidence="1">Uncharacterized protein</fullName>
    </submittedName>
</protein>
<name>A0ACB8SXW3_9AGAM</name>
<organism evidence="1 2">
    <name type="scientific">Artomyces pyxidatus</name>
    <dbReference type="NCBI Taxonomy" id="48021"/>
    <lineage>
        <taxon>Eukaryota</taxon>
        <taxon>Fungi</taxon>
        <taxon>Dikarya</taxon>
        <taxon>Basidiomycota</taxon>
        <taxon>Agaricomycotina</taxon>
        <taxon>Agaricomycetes</taxon>
        <taxon>Russulales</taxon>
        <taxon>Auriscalpiaceae</taxon>
        <taxon>Artomyces</taxon>
    </lineage>
</organism>
<keyword evidence="2" id="KW-1185">Reference proteome</keyword>
<reference evidence="1" key="2">
    <citation type="journal article" date="2022" name="New Phytol.">
        <title>Evolutionary transition to the ectomycorrhizal habit in the genomes of a hyperdiverse lineage of mushroom-forming fungi.</title>
        <authorList>
            <person name="Looney B."/>
            <person name="Miyauchi S."/>
            <person name="Morin E."/>
            <person name="Drula E."/>
            <person name="Courty P.E."/>
            <person name="Kohler A."/>
            <person name="Kuo A."/>
            <person name="LaButti K."/>
            <person name="Pangilinan J."/>
            <person name="Lipzen A."/>
            <person name="Riley R."/>
            <person name="Andreopoulos W."/>
            <person name="He G."/>
            <person name="Johnson J."/>
            <person name="Nolan M."/>
            <person name="Tritt A."/>
            <person name="Barry K.W."/>
            <person name="Grigoriev I.V."/>
            <person name="Nagy L.G."/>
            <person name="Hibbett D."/>
            <person name="Henrissat B."/>
            <person name="Matheny P.B."/>
            <person name="Labbe J."/>
            <person name="Martin F.M."/>
        </authorList>
    </citation>
    <scope>NUCLEOTIDE SEQUENCE</scope>
    <source>
        <strain evidence="1">HHB10654</strain>
    </source>
</reference>
<accession>A0ACB8SXW3</accession>
<sequence length="175" mass="19694">MQEERQGIDSPLSRDDVDARSGEHLWATKRHALSSVLSLPNDRAPLGDVGPTDHACTLLGCPSRSTILGVLLPEGTHTEACRAVRRALRYQERPRARGGRLWKIFMPRSVPRRFALGVHIYPRASRWQLVVKDRIGGMLLAISRLLLSAADCLRIRQIGRTTGRAFIIPRLYARR</sequence>
<dbReference type="Proteomes" id="UP000814140">
    <property type="component" value="Unassembled WGS sequence"/>
</dbReference>
<gene>
    <name evidence="1" type="ORF">BV25DRAFT_939346</name>
</gene>
<comment type="caution">
    <text evidence="1">The sequence shown here is derived from an EMBL/GenBank/DDBJ whole genome shotgun (WGS) entry which is preliminary data.</text>
</comment>
<proteinExistence type="predicted"/>
<dbReference type="EMBL" id="MU277218">
    <property type="protein sequence ID" value="KAI0060531.1"/>
    <property type="molecule type" value="Genomic_DNA"/>
</dbReference>
<evidence type="ECO:0000313" key="2">
    <source>
        <dbReference type="Proteomes" id="UP000814140"/>
    </source>
</evidence>
<reference evidence="1" key="1">
    <citation type="submission" date="2021-03" db="EMBL/GenBank/DDBJ databases">
        <authorList>
            <consortium name="DOE Joint Genome Institute"/>
            <person name="Ahrendt S."/>
            <person name="Looney B.P."/>
            <person name="Miyauchi S."/>
            <person name="Morin E."/>
            <person name="Drula E."/>
            <person name="Courty P.E."/>
            <person name="Chicoki N."/>
            <person name="Fauchery L."/>
            <person name="Kohler A."/>
            <person name="Kuo A."/>
            <person name="Labutti K."/>
            <person name="Pangilinan J."/>
            <person name="Lipzen A."/>
            <person name="Riley R."/>
            <person name="Andreopoulos W."/>
            <person name="He G."/>
            <person name="Johnson J."/>
            <person name="Barry K.W."/>
            <person name="Grigoriev I.V."/>
            <person name="Nagy L."/>
            <person name="Hibbett D."/>
            <person name="Henrissat B."/>
            <person name="Matheny P.B."/>
            <person name="Labbe J."/>
            <person name="Martin F."/>
        </authorList>
    </citation>
    <scope>NUCLEOTIDE SEQUENCE</scope>
    <source>
        <strain evidence="1">HHB10654</strain>
    </source>
</reference>